<keyword evidence="2" id="KW-1185">Reference proteome</keyword>
<name>A0A6S7GJC8_PARCT</name>
<comment type="caution">
    <text evidence="1">The sequence shown here is derived from an EMBL/GenBank/DDBJ whole genome shotgun (WGS) entry which is preliminary data.</text>
</comment>
<protein>
    <submittedName>
        <fullName evidence="1">Uncharacterized protein</fullName>
    </submittedName>
</protein>
<reference evidence="1" key="1">
    <citation type="submission" date="2020-04" db="EMBL/GenBank/DDBJ databases">
        <authorList>
            <person name="Alioto T."/>
            <person name="Alioto T."/>
            <person name="Gomez Garrido J."/>
        </authorList>
    </citation>
    <scope>NUCLEOTIDE SEQUENCE</scope>
    <source>
        <strain evidence="1">A484AB</strain>
    </source>
</reference>
<accession>A0A6S7GJC8</accession>
<sequence>MTWNPIIGELISVCFRKKALKVSKGRRGWEWRLQEKGFESFKEKKRLGMEVLLAHGGFSSDFPLLVDNMLRHGVSRGYMYARPRLGDTFKLCLKLQEKGFESFKAKKKLGMEGLHEIIFPGQKFEIRSAILCVRGPKSLRKKIELDPGNIEIASATSKFQ</sequence>
<evidence type="ECO:0000313" key="2">
    <source>
        <dbReference type="Proteomes" id="UP001152795"/>
    </source>
</evidence>
<dbReference type="AlphaFoldDB" id="A0A6S7GJC8"/>
<dbReference type="OrthoDB" id="6010703at2759"/>
<dbReference type="Proteomes" id="UP001152795">
    <property type="component" value="Unassembled WGS sequence"/>
</dbReference>
<gene>
    <name evidence="1" type="ORF">PACLA_8A074672</name>
</gene>
<proteinExistence type="predicted"/>
<organism evidence="1 2">
    <name type="scientific">Paramuricea clavata</name>
    <name type="common">Red gorgonian</name>
    <name type="synonym">Violescent sea-whip</name>
    <dbReference type="NCBI Taxonomy" id="317549"/>
    <lineage>
        <taxon>Eukaryota</taxon>
        <taxon>Metazoa</taxon>
        <taxon>Cnidaria</taxon>
        <taxon>Anthozoa</taxon>
        <taxon>Octocorallia</taxon>
        <taxon>Malacalcyonacea</taxon>
        <taxon>Plexauridae</taxon>
        <taxon>Paramuricea</taxon>
    </lineage>
</organism>
<dbReference type="EMBL" id="CACRXK020000834">
    <property type="protein sequence ID" value="CAB3985150.1"/>
    <property type="molecule type" value="Genomic_DNA"/>
</dbReference>
<evidence type="ECO:0000313" key="1">
    <source>
        <dbReference type="EMBL" id="CAB3985150.1"/>
    </source>
</evidence>